<gene>
    <name evidence="2" type="ORF">WR25_09746</name>
</gene>
<evidence type="ECO:0000313" key="3">
    <source>
        <dbReference type="Proteomes" id="UP000218231"/>
    </source>
</evidence>
<sequence length="87" mass="10117">MADGALIRTREKMEDREESQRQRRGRRWRRDADCLDTEEAGHRQPGTAQTDYTILVASFHTHRQALSLTLPSVNIIRIKTVNRSTQL</sequence>
<evidence type="ECO:0000313" key="2">
    <source>
        <dbReference type="EMBL" id="PAV68389.1"/>
    </source>
</evidence>
<accession>A0A2A2K3L2</accession>
<feature type="region of interest" description="Disordered" evidence="1">
    <location>
        <begin position="1"/>
        <end position="30"/>
    </location>
</feature>
<dbReference type="Proteomes" id="UP000218231">
    <property type="component" value="Unassembled WGS sequence"/>
</dbReference>
<feature type="compositionally biased region" description="Basic and acidic residues" evidence="1">
    <location>
        <begin position="8"/>
        <end position="21"/>
    </location>
</feature>
<name>A0A2A2K3L2_9BILA</name>
<organism evidence="2 3">
    <name type="scientific">Diploscapter pachys</name>
    <dbReference type="NCBI Taxonomy" id="2018661"/>
    <lineage>
        <taxon>Eukaryota</taxon>
        <taxon>Metazoa</taxon>
        <taxon>Ecdysozoa</taxon>
        <taxon>Nematoda</taxon>
        <taxon>Chromadorea</taxon>
        <taxon>Rhabditida</taxon>
        <taxon>Rhabditina</taxon>
        <taxon>Rhabditomorpha</taxon>
        <taxon>Rhabditoidea</taxon>
        <taxon>Rhabditidae</taxon>
        <taxon>Diploscapter</taxon>
    </lineage>
</organism>
<comment type="caution">
    <text evidence="2">The sequence shown here is derived from an EMBL/GenBank/DDBJ whole genome shotgun (WGS) entry which is preliminary data.</text>
</comment>
<protein>
    <submittedName>
        <fullName evidence="2">Uncharacterized protein</fullName>
    </submittedName>
</protein>
<dbReference type="AlphaFoldDB" id="A0A2A2K3L2"/>
<keyword evidence="3" id="KW-1185">Reference proteome</keyword>
<proteinExistence type="predicted"/>
<dbReference type="EMBL" id="LIAE01009762">
    <property type="protein sequence ID" value="PAV68389.1"/>
    <property type="molecule type" value="Genomic_DNA"/>
</dbReference>
<reference evidence="2 3" key="1">
    <citation type="journal article" date="2017" name="Curr. Biol.">
        <title>Genome architecture and evolution of a unichromosomal asexual nematode.</title>
        <authorList>
            <person name="Fradin H."/>
            <person name="Zegar C."/>
            <person name="Gutwein M."/>
            <person name="Lucas J."/>
            <person name="Kovtun M."/>
            <person name="Corcoran D."/>
            <person name="Baugh L.R."/>
            <person name="Kiontke K."/>
            <person name="Gunsalus K."/>
            <person name="Fitch D.H."/>
            <person name="Piano F."/>
        </authorList>
    </citation>
    <scope>NUCLEOTIDE SEQUENCE [LARGE SCALE GENOMIC DNA]</scope>
    <source>
        <strain evidence="2">PF1309</strain>
    </source>
</reference>
<evidence type="ECO:0000256" key="1">
    <source>
        <dbReference type="SAM" id="MobiDB-lite"/>
    </source>
</evidence>